<feature type="signal peptide" evidence="2">
    <location>
        <begin position="1"/>
        <end position="28"/>
    </location>
</feature>
<feature type="compositionally biased region" description="Low complexity" evidence="1">
    <location>
        <begin position="33"/>
        <end position="61"/>
    </location>
</feature>
<evidence type="ECO:0000313" key="4">
    <source>
        <dbReference type="Proteomes" id="UP000283210"/>
    </source>
</evidence>
<keyword evidence="4" id="KW-1185">Reference proteome</keyword>
<accession>A0A3S2P9H2</accession>
<name>A0A3S2P9H2_ORYJA</name>
<evidence type="ECO:0000313" key="3">
    <source>
        <dbReference type="EMBL" id="RVE55709.1"/>
    </source>
</evidence>
<reference evidence="3 4" key="2">
    <citation type="submission" date="2019-01" db="EMBL/GenBank/DDBJ databases">
        <title>A chromosome length genome reference of the Java medaka (oryzias javanicus).</title>
        <authorList>
            <person name="Herpin A."/>
            <person name="Takehana Y."/>
            <person name="Naruse K."/>
            <person name="Ansai S."/>
            <person name="Kawaguchi M."/>
        </authorList>
    </citation>
    <scope>NUCLEOTIDE SEQUENCE [LARGE SCALE GENOMIC DNA]</scope>
    <source>
        <strain evidence="3">RS831</strain>
        <tissue evidence="3">Whole body</tissue>
    </source>
</reference>
<reference evidence="3 4" key="1">
    <citation type="submission" date="2018-11" db="EMBL/GenBank/DDBJ databases">
        <authorList>
            <person name="Lopez-Roques C."/>
            <person name="Donnadieu C."/>
            <person name="Bouchez O."/>
            <person name="Klopp C."/>
            <person name="Cabau C."/>
            <person name="Zahm M."/>
        </authorList>
    </citation>
    <scope>NUCLEOTIDE SEQUENCE [LARGE SCALE GENOMIC DNA]</scope>
    <source>
        <strain evidence="3">RS831</strain>
        <tissue evidence="3">Whole body</tissue>
    </source>
</reference>
<organism evidence="3 4">
    <name type="scientific">Oryzias javanicus</name>
    <name type="common">Javanese ricefish</name>
    <name type="synonym">Aplocheilus javanicus</name>
    <dbReference type="NCBI Taxonomy" id="123683"/>
    <lineage>
        <taxon>Eukaryota</taxon>
        <taxon>Metazoa</taxon>
        <taxon>Chordata</taxon>
        <taxon>Craniata</taxon>
        <taxon>Vertebrata</taxon>
        <taxon>Euteleostomi</taxon>
        <taxon>Actinopterygii</taxon>
        <taxon>Neopterygii</taxon>
        <taxon>Teleostei</taxon>
        <taxon>Neoteleostei</taxon>
        <taxon>Acanthomorphata</taxon>
        <taxon>Ovalentaria</taxon>
        <taxon>Atherinomorphae</taxon>
        <taxon>Beloniformes</taxon>
        <taxon>Adrianichthyidae</taxon>
        <taxon>Oryziinae</taxon>
        <taxon>Oryzias</taxon>
    </lineage>
</organism>
<dbReference type="AlphaFoldDB" id="A0A3S2P9H2"/>
<protein>
    <submittedName>
        <fullName evidence="3">Uncharacterized protein</fullName>
    </submittedName>
</protein>
<dbReference type="Proteomes" id="UP000283210">
    <property type="component" value="Chromosome 24"/>
</dbReference>
<feature type="chain" id="PRO_5018539915" evidence="2">
    <location>
        <begin position="29"/>
        <end position="91"/>
    </location>
</feature>
<keyword evidence="2" id="KW-0732">Signal</keyword>
<gene>
    <name evidence="3" type="ORF">OJAV_G00229210</name>
</gene>
<evidence type="ECO:0000256" key="1">
    <source>
        <dbReference type="SAM" id="MobiDB-lite"/>
    </source>
</evidence>
<feature type="region of interest" description="Disordered" evidence="1">
    <location>
        <begin position="33"/>
        <end position="62"/>
    </location>
</feature>
<sequence>MTGKMSKMTIVQLGMVVIAISLTTQVVSQNSTSMTGMNSTSNATAMPTETYSSSGNSTSPTGGAGVSLHAGTLSVLIPVVTAASLLQRCCC</sequence>
<dbReference type="EMBL" id="CM012460">
    <property type="protein sequence ID" value="RVE55709.1"/>
    <property type="molecule type" value="Genomic_DNA"/>
</dbReference>
<proteinExistence type="predicted"/>
<evidence type="ECO:0000256" key="2">
    <source>
        <dbReference type="SAM" id="SignalP"/>
    </source>
</evidence>